<dbReference type="RefSeq" id="WP_015236233.1">
    <property type="nucleotide sequence ID" value="NC_019793.1"/>
</dbReference>
<dbReference type="PATRIC" id="fig|937777.3.peg.2464"/>
<organism evidence="1 2">
    <name type="scientific">Deinococcus peraridilitoris (strain DSM 19664 / LMG 22246 / CIP 109416 / KR-200)</name>
    <dbReference type="NCBI Taxonomy" id="937777"/>
    <lineage>
        <taxon>Bacteria</taxon>
        <taxon>Thermotogati</taxon>
        <taxon>Deinococcota</taxon>
        <taxon>Deinococci</taxon>
        <taxon>Deinococcales</taxon>
        <taxon>Deinococcaceae</taxon>
        <taxon>Deinococcus</taxon>
    </lineage>
</organism>
<dbReference type="SUPFAM" id="SSF100950">
    <property type="entry name" value="NagB/RpiA/CoA transferase-like"/>
    <property type="match status" value="1"/>
</dbReference>
<evidence type="ECO:0000313" key="2">
    <source>
        <dbReference type="Proteomes" id="UP000010467"/>
    </source>
</evidence>
<dbReference type="OrthoDB" id="67590at2"/>
<dbReference type="PANTHER" id="PTHR13017:SF0">
    <property type="entry name" value="METHENYLTETRAHYDROFOLATE SYNTHASE DOMAIN-CONTAINING PROTEIN"/>
    <property type="match status" value="1"/>
</dbReference>
<accession>L0A256</accession>
<reference evidence="2" key="1">
    <citation type="submission" date="2012-03" db="EMBL/GenBank/DDBJ databases">
        <title>Complete sequence of chromosome of Deinococcus peraridilitoris DSM 19664.</title>
        <authorList>
            <person name="Lucas S."/>
            <person name="Copeland A."/>
            <person name="Lapidus A."/>
            <person name="Glavina del Rio T."/>
            <person name="Dalin E."/>
            <person name="Tice H."/>
            <person name="Bruce D."/>
            <person name="Goodwin L."/>
            <person name="Pitluck S."/>
            <person name="Peters L."/>
            <person name="Mikhailova N."/>
            <person name="Lu M."/>
            <person name="Kyrpides N."/>
            <person name="Mavromatis K."/>
            <person name="Ivanova N."/>
            <person name="Brettin T."/>
            <person name="Detter J.C."/>
            <person name="Han C."/>
            <person name="Larimer F."/>
            <person name="Land M."/>
            <person name="Hauser L."/>
            <person name="Markowitz V."/>
            <person name="Cheng J.-F."/>
            <person name="Hugenholtz P."/>
            <person name="Woyke T."/>
            <person name="Wu D."/>
            <person name="Pukall R."/>
            <person name="Steenblock K."/>
            <person name="Brambilla E."/>
            <person name="Klenk H.-P."/>
            <person name="Eisen J.A."/>
        </authorList>
    </citation>
    <scope>NUCLEOTIDE SEQUENCE [LARGE SCALE GENOMIC DNA]</scope>
    <source>
        <strain evidence="2">DSM 19664 / LMG 22246 / CIP 109416 / KR-200</strain>
    </source>
</reference>
<dbReference type="HOGENOM" id="CLU_031500_2_0_0"/>
<dbReference type="Pfam" id="PF01812">
    <property type="entry name" value="5-FTHF_cyc-lig"/>
    <property type="match status" value="1"/>
</dbReference>
<dbReference type="KEGG" id="dpd:Deipe_2459"/>
<dbReference type="PANTHER" id="PTHR13017">
    <property type="entry name" value="5-FORMYLTETRAHYDROFOLATE CYCLO-LIGASE-RELATED"/>
    <property type="match status" value="1"/>
</dbReference>
<dbReference type="eggNOG" id="COG0212">
    <property type="taxonomic scope" value="Bacteria"/>
</dbReference>
<dbReference type="STRING" id="937777.Deipe_2459"/>
<proteinExistence type="predicted"/>
<keyword evidence="2" id="KW-1185">Reference proteome</keyword>
<evidence type="ECO:0000313" key="1">
    <source>
        <dbReference type="EMBL" id="AFZ67931.1"/>
    </source>
</evidence>
<dbReference type="EMBL" id="CP003382">
    <property type="protein sequence ID" value="AFZ67931.1"/>
    <property type="molecule type" value="Genomic_DNA"/>
</dbReference>
<dbReference type="InterPro" id="IPR002698">
    <property type="entry name" value="FTHF_cligase"/>
</dbReference>
<name>L0A256_DEIPD</name>
<keyword evidence="1" id="KW-0436">Ligase</keyword>
<sequence length="191" mass="20908">MAELIKPGQLRDEIWGTLMRARAVGYPLPPHGHHPNFTGATDATRALLGHPTLGALRTLIVGPERVLYTLRKLALQQGKVLYVPDQRREGWYVRLEHQPKGAELKHMSKLGEPRLHPEDAQGVVLACVAVDQTGARLSKGFGWGAAGLKLGLPEFTLAHPLMLREELPCVADSRVELIATPGKVWSPLSTS</sequence>
<dbReference type="GO" id="GO:0005737">
    <property type="term" value="C:cytoplasm"/>
    <property type="evidence" value="ECO:0007669"/>
    <property type="project" value="TreeGrafter"/>
</dbReference>
<dbReference type="AlphaFoldDB" id="L0A256"/>
<dbReference type="InterPro" id="IPR037171">
    <property type="entry name" value="NagB/RpiA_transferase-like"/>
</dbReference>
<protein>
    <submittedName>
        <fullName evidence="1">5-formyltetrahydrofolate cyclo-ligase</fullName>
    </submittedName>
</protein>
<dbReference type="GO" id="GO:0016874">
    <property type="term" value="F:ligase activity"/>
    <property type="evidence" value="ECO:0007669"/>
    <property type="project" value="UniProtKB-KW"/>
</dbReference>
<dbReference type="Proteomes" id="UP000010467">
    <property type="component" value="Chromosome"/>
</dbReference>
<gene>
    <name evidence="1" type="ordered locus">Deipe_2459</name>
</gene>